<keyword evidence="1" id="KW-0695">RNA-directed DNA polymerase</keyword>
<keyword evidence="1" id="KW-0548">Nucleotidyltransferase</keyword>
<dbReference type="AlphaFoldDB" id="E3FLA9"/>
<evidence type="ECO:0000313" key="1">
    <source>
        <dbReference type="EMBL" id="ADO73001.1"/>
    </source>
</evidence>
<evidence type="ECO:0000313" key="2">
    <source>
        <dbReference type="Proteomes" id="UP000001351"/>
    </source>
</evidence>
<protein>
    <submittedName>
        <fullName evidence="1">RNA-directed DNA polymerase (Reverse transcriptase)</fullName>
    </submittedName>
</protein>
<name>E3FLA9_STIAD</name>
<accession>E3FLA9</accession>
<sequence>MRRRMQAKLSEVKAELQRRRHQPIPEQGAWLEGVVRGYFAYHAVPTNTRAMSHFRSQIIWHWHRALHRRGQRDRTHWVRMGQLVRRWLPLAKKQHPWPEQRFDVRTQGKSRMR</sequence>
<reference evidence="1 2" key="1">
    <citation type="journal article" date="2011" name="Mol. Biol. Evol.">
        <title>Comparative genomic analysis of fruiting body formation in Myxococcales.</title>
        <authorList>
            <person name="Huntley S."/>
            <person name="Hamann N."/>
            <person name="Wegener-Feldbrugge S."/>
            <person name="Treuner-Lange A."/>
            <person name="Kube M."/>
            <person name="Reinhardt R."/>
            <person name="Klages S."/>
            <person name="Muller R."/>
            <person name="Ronning C.M."/>
            <person name="Nierman W.C."/>
            <person name="Sogaard-Andersen L."/>
        </authorList>
    </citation>
    <scope>NUCLEOTIDE SEQUENCE [LARGE SCALE GENOMIC DNA]</scope>
    <source>
        <strain evidence="1 2">DW4/3-1</strain>
    </source>
</reference>
<dbReference type="HOGENOM" id="CLU_171132_0_0_7"/>
<dbReference type="KEGG" id="sur:STAUR_5229"/>
<dbReference type="STRING" id="378806.STAUR_5229"/>
<dbReference type="GO" id="GO:0003964">
    <property type="term" value="F:RNA-directed DNA polymerase activity"/>
    <property type="evidence" value="ECO:0007669"/>
    <property type="project" value="UniProtKB-KW"/>
</dbReference>
<dbReference type="eggNOG" id="COG3344">
    <property type="taxonomic scope" value="Bacteria"/>
</dbReference>
<dbReference type="Proteomes" id="UP000001351">
    <property type="component" value="Chromosome"/>
</dbReference>
<proteinExistence type="predicted"/>
<keyword evidence="2" id="KW-1185">Reference proteome</keyword>
<gene>
    <name evidence="1" type="ordered locus">STAUR_5229</name>
</gene>
<keyword evidence="1" id="KW-0808">Transferase</keyword>
<dbReference type="EMBL" id="CP002271">
    <property type="protein sequence ID" value="ADO73001.1"/>
    <property type="molecule type" value="Genomic_DNA"/>
</dbReference>
<organism evidence="1 2">
    <name type="scientific">Stigmatella aurantiaca (strain DW4/3-1)</name>
    <dbReference type="NCBI Taxonomy" id="378806"/>
    <lineage>
        <taxon>Bacteria</taxon>
        <taxon>Pseudomonadati</taxon>
        <taxon>Myxococcota</taxon>
        <taxon>Myxococcia</taxon>
        <taxon>Myxococcales</taxon>
        <taxon>Cystobacterineae</taxon>
        <taxon>Archangiaceae</taxon>
        <taxon>Stigmatella</taxon>
    </lineage>
</organism>